<dbReference type="SUPFAM" id="SSF56784">
    <property type="entry name" value="HAD-like"/>
    <property type="match status" value="1"/>
</dbReference>
<dbReference type="Gene3D" id="3.40.50.1000">
    <property type="entry name" value="HAD superfamily/HAD-like"/>
    <property type="match status" value="2"/>
</dbReference>
<feature type="compositionally biased region" description="Polar residues" evidence="1">
    <location>
        <begin position="287"/>
        <end position="296"/>
    </location>
</feature>
<dbReference type="GO" id="GO:0016791">
    <property type="term" value="F:phosphatase activity"/>
    <property type="evidence" value="ECO:0007669"/>
    <property type="project" value="TreeGrafter"/>
</dbReference>
<comment type="caution">
    <text evidence="2">The sequence shown here is derived from an EMBL/GenBank/DDBJ whole genome shotgun (WGS) entry which is preliminary data.</text>
</comment>
<keyword evidence="2" id="KW-0378">Hydrolase</keyword>
<evidence type="ECO:0000313" key="2">
    <source>
        <dbReference type="EMBL" id="MBM9469604.1"/>
    </source>
</evidence>
<feature type="region of interest" description="Disordered" evidence="1">
    <location>
        <begin position="287"/>
        <end position="311"/>
    </location>
</feature>
<dbReference type="InterPro" id="IPR006357">
    <property type="entry name" value="HAD-SF_hydro_IIA"/>
</dbReference>
<dbReference type="InterPro" id="IPR023214">
    <property type="entry name" value="HAD_sf"/>
</dbReference>
<sequence length="356" mass="36529">MAEQYDALLLDLDGTVYLGGQPVRYAVESIEQARALGAHPVYVTNNASRPPAEVAASLTGMELTATDHDVLTSPEAATAMLAGSHPAGSPVLVVGAPWLAECVEQAGLRPVRTFADDPVAVVQGHSPETGWPQLAEACLALRAGADWVACNVDSTLPTDRGLLPGNGAMVAALVAATTLRPRVAGKPGRALLDTAVERLGATRPLVVGDRLDTDIEAGATAGLPSLLVLTGVSTAVELLTAPEHQHPTWLAFDLRGMLDPRRAVSLAGPAPEVAGWHLTADGSEVTVTRAGQASTDDPTEDPTSGGPDADDADQVAADLALLAAVVVTAWRTGATEVRAGDGAAETALRRTRLLAG</sequence>
<accession>A0A938YK23</accession>
<dbReference type="PANTHER" id="PTHR19288">
    <property type="entry name" value="4-NITROPHENYLPHOSPHATASE-RELATED"/>
    <property type="match status" value="1"/>
</dbReference>
<dbReference type="Pfam" id="PF13242">
    <property type="entry name" value="Hydrolase_like"/>
    <property type="match status" value="1"/>
</dbReference>
<name>A0A938YK23_9ACTN</name>
<evidence type="ECO:0000256" key="1">
    <source>
        <dbReference type="SAM" id="MobiDB-lite"/>
    </source>
</evidence>
<keyword evidence="3" id="KW-1185">Reference proteome</keyword>
<reference evidence="2" key="1">
    <citation type="submission" date="2021-01" db="EMBL/GenBank/DDBJ databases">
        <title>YIM 132084 draft genome.</title>
        <authorList>
            <person name="An D."/>
        </authorList>
    </citation>
    <scope>NUCLEOTIDE SEQUENCE</scope>
    <source>
        <strain evidence="2">YIM 132084</strain>
    </source>
</reference>
<gene>
    <name evidence="2" type="ORF">JL106_20155</name>
</gene>
<organism evidence="2 3">
    <name type="scientific">Nakamurella leprariae</name>
    <dbReference type="NCBI Taxonomy" id="2803911"/>
    <lineage>
        <taxon>Bacteria</taxon>
        <taxon>Bacillati</taxon>
        <taxon>Actinomycetota</taxon>
        <taxon>Actinomycetes</taxon>
        <taxon>Nakamurellales</taxon>
        <taxon>Nakamurellaceae</taxon>
        <taxon>Nakamurella</taxon>
    </lineage>
</organism>
<dbReference type="PANTHER" id="PTHR19288:SF95">
    <property type="entry name" value="D-GLYCEROL 3-PHOSPHATE PHOSPHATASE"/>
    <property type="match status" value="1"/>
</dbReference>
<dbReference type="Pfam" id="PF13344">
    <property type="entry name" value="Hydrolase_6"/>
    <property type="match status" value="1"/>
</dbReference>
<dbReference type="AlphaFoldDB" id="A0A938YK23"/>
<dbReference type="EMBL" id="JAERWK010000031">
    <property type="protein sequence ID" value="MBM9469604.1"/>
    <property type="molecule type" value="Genomic_DNA"/>
</dbReference>
<evidence type="ECO:0000313" key="3">
    <source>
        <dbReference type="Proteomes" id="UP000663792"/>
    </source>
</evidence>
<dbReference type="Proteomes" id="UP000663792">
    <property type="component" value="Unassembled WGS sequence"/>
</dbReference>
<dbReference type="InterPro" id="IPR036412">
    <property type="entry name" value="HAD-like_sf"/>
</dbReference>
<dbReference type="GO" id="GO:0005737">
    <property type="term" value="C:cytoplasm"/>
    <property type="evidence" value="ECO:0007669"/>
    <property type="project" value="TreeGrafter"/>
</dbReference>
<proteinExistence type="predicted"/>
<protein>
    <submittedName>
        <fullName evidence="2">HAD hydrolase-like protein</fullName>
    </submittedName>
</protein>